<keyword evidence="3" id="KW-1185">Reference proteome</keyword>
<dbReference type="STRING" id="273121.WS1621"/>
<dbReference type="KEGG" id="wsu:WS1621"/>
<evidence type="ECO:0000313" key="3">
    <source>
        <dbReference type="Proteomes" id="UP000000422"/>
    </source>
</evidence>
<feature type="coiled-coil region" evidence="1">
    <location>
        <begin position="277"/>
        <end position="304"/>
    </location>
</feature>
<accession>Q7M8J7</accession>
<gene>
    <name evidence="2" type="ordered locus">WS1621</name>
</gene>
<dbReference type="AlphaFoldDB" id="Q7M8J7"/>
<evidence type="ECO:0000256" key="1">
    <source>
        <dbReference type="SAM" id="Coils"/>
    </source>
</evidence>
<dbReference type="Proteomes" id="UP000000422">
    <property type="component" value="Chromosome"/>
</dbReference>
<sequence length="443" mass="50494">MNLSLLRRFSEQLASHQTLVNLKRTGDNLFKLECDNALYYIDLTRGRSTAFIAPPLFGMKQYQAPFDLSLQRYAARANILWARVEGGNRILQIGLENRGSYKSLRSILQLEFTGRNTNAILLDEAGVVIDALRHIGNERSFREVKIGQKLDSLPEPSKPLAERALPEGLGIQELLEMEYQKRLERELLERQKGAILSIEKKRERLLLSLSQITNEEELAQEAKRLRGQGALLLANLYKLSSFSSCVKLESQEGEVSLEMPPLARSFSEAAQIFFESSKKLEQKAKNLHIEREMLEDKILFYNRQIALIKAAKSVEDVMILAPKKQRAFKSEEKKEEFESFFIEGVKVSFGKNERENVKLLQSAKAEDTWLHVRDIPSSHMILRGGKGKIHANILQKAAEILVGFLDVSGGNYWVDFTKRKFVKITEGAQVVYAKHETITVKKE</sequence>
<reference evidence="2 3" key="1">
    <citation type="journal article" date="2003" name="Proc. Natl. Acad. Sci. U.S.A.">
        <title>Complete genome sequence and analysis of Wolinella succinogenes.</title>
        <authorList>
            <person name="Baar C."/>
            <person name="Eppinger M."/>
            <person name="Raddatz G."/>
            <person name="Simon JM."/>
            <person name="Lanz C."/>
            <person name="Klimmek O."/>
            <person name="Nandakumar R."/>
            <person name="Gross R."/>
            <person name="Rosinus A."/>
            <person name="Keller H."/>
            <person name="Jagtap P."/>
            <person name="Linke B."/>
            <person name="Meyer F."/>
            <person name="Lederer H."/>
            <person name="Schuster S.C."/>
        </authorList>
    </citation>
    <scope>NUCLEOTIDE SEQUENCE [LARGE SCALE GENOMIC DNA]</scope>
    <source>
        <strain evidence="3">ATCC 29543 / DSM 1740 / CCUG 13145 / JCM 31913 / LMG 7466 / NCTC 11488 / FDC 602W</strain>
    </source>
</reference>
<proteinExistence type="predicted"/>
<evidence type="ECO:0000313" key="2">
    <source>
        <dbReference type="EMBL" id="CAE10653.1"/>
    </source>
</evidence>
<protein>
    <submittedName>
        <fullName evidence="2">FIBRONECTIN/FIBRINOGEN-BINDING PROTEIN</fullName>
    </submittedName>
</protein>
<dbReference type="HOGENOM" id="CLU_610885_0_0_7"/>
<dbReference type="RefSeq" id="WP_011139437.1">
    <property type="nucleotide sequence ID" value="NC_005090.1"/>
</dbReference>
<dbReference type="Gene3D" id="2.30.310.10">
    <property type="entry name" value="ibrinogen binding protein from staphylococcus aureus domain"/>
    <property type="match status" value="1"/>
</dbReference>
<dbReference type="eggNOG" id="COG1293">
    <property type="taxonomic scope" value="Bacteria"/>
</dbReference>
<organism evidence="3">
    <name type="scientific">Wolinella succinogenes (strain ATCC 29543 / DSM 1740 / CCUG 13145 / JCM 31913 / LMG 7466 / NCTC 11488 / FDC 602W)</name>
    <name type="common">Vibrio succinogenes</name>
    <dbReference type="NCBI Taxonomy" id="273121"/>
    <lineage>
        <taxon>Bacteria</taxon>
        <taxon>Pseudomonadati</taxon>
        <taxon>Campylobacterota</taxon>
        <taxon>Epsilonproteobacteria</taxon>
        <taxon>Campylobacterales</taxon>
        <taxon>Helicobacteraceae</taxon>
        <taxon>Wolinella</taxon>
    </lineage>
</organism>
<dbReference type="Pfam" id="PF05833">
    <property type="entry name" value="NFACT_N"/>
    <property type="match status" value="1"/>
</dbReference>
<keyword evidence="1" id="KW-0175">Coiled coil</keyword>
<dbReference type="EMBL" id="BX571661">
    <property type="protein sequence ID" value="CAE10653.1"/>
    <property type="molecule type" value="Genomic_DNA"/>
</dbReference>
<name>Q7M8J7_WOLSU</name>